<name>A0ABW8JPY1_9GAMM</name>
<evidence type="ECO:0000259" key="1">
    <source>
        <dbReference type="Pfam" id="PF18495"/>
    </source>
</evidence>
<dbReference type="Proteomes" id="UP001620461">
    <property type="component" value="Unassembled WGS sequence"/>
</dbReference>
<dbReference type="Pfam" id="PF18495">
    <property type="entry name" value="VbhA"/>
    <property type="match status" value="1"/>
</dbReference>
<gene>
    <name evidence="2" type="ORF">ISP15_18080</name>
</gene>
<accession>A0ABW8JPY1</accession>
<reference evidence="2 3" key="1">
    <citation type="submission" date="2020-10" db="EMBL/GenBank/DDBJ databases">
        <title>Phylogeny of dyella-like bacteria.</title>
        <authorList>
            <person name="Fu J."/>
        </authorList>
    </citation>
    <scope>NUCLEOTIDE SEQUENCE [LARGE SCALE GENOMIC DNA]</scope>
    <source>
        <strain evidence="2 3">JP1</strain>
    </source>
</reference>
<dbReference type="EMBL" id="JADIKJ010000043">
    <property type="protein sequence ID" value="MFK2902241.1"/>
    <property type="molecule type" value="Genomic_DNA"/>
</dbReference>
<sequence>MIDEQTKSERRRAVANAIATVRLEGLDIDPVTAEDLHRHARGEIELDEVLRHLRERVAAGAFRDPVAAL</sequence>
<comment type="caution">
    <text evidence="2">The sequence shown here is derived from an EMBL/GenBank/DDBJ whole genome shotgun (WGS) entry which is preliminary data.</text>
</comment>
<organism evidence="2 3">
    <name type="scientific">Dyella jejuensis</name>
    <dbReference type="NCBI Taxonomy" id="1432009"/>
    <lineage>
        <taxon>Bacteria</taxon>
        <taxon>Pseudomonadati</taxon>
        <taxon>Pseudomonadota</taxon>
        <taxon>Gammaproteobacteria</taxon>
        <taxon>Lysobacterales</taxon>
        <taxon>Rhodanobacteraceae</taxon>
        <taxon>Dyella</taxon>
    </lineage>
</organism>
<evidence type="ECO:0000313" key="2">
    <source>
        <dbReference type="EMBL" id="MFK2902241.1"/>
    </source>
</evidence>
<keyword evidence="3" id="KW-1185">Reference proteome</keyword>
<dbReference type="InterPro" id="IPR033788">
    <property type="entry name" value="VbhA-like"/>
</dbReference>
<dbReference type="CDD" id="cd11586">
    <property type="entry name" value="VbhA_like"/>
    <property type="match status" value="1"/>
</dbReference>
<evidence type="ECO:0000313" key="3">
    <source>
        <dbReference type="Proteomes" id="UP001620461"/>
    </source>
</evidence>
<dbReference type="RefSeq" id="WP_404549377.1">
    <property type="nucleotide sequence ID" value="NZ_JADIKJ010000043.1"/>
</dbReference>
<dbReference type="Gene3D" id="1.10.8.1050">
    <property type="entry name" value="Antitoxin VbhA-like"/>
    <property type="match status" value="1"/>
</dbReference>
<dbReference type="InterPro" id="IPR041535">
    <property type="entry name" value="VbhA"/>
</dbReference>
<dbReference type="InterPro" id="IPR043038">
    <property type="entry name" value="VbhA_sf"/>
</dbReference>
<proteinExistence type="predicted"/>
<feature type="domain" description="Antitoxin VbhA" evidence="1">
    <location>
        <begin position="10"/>
        <end position="56"/>
    </location>
</feature>
<protein>
    <submittedName>
        <fullName evidence="2">Antitoxin VbhA family protein</fullName>
    </submittedName>
</protein>